<sequence>MARNFPLLSFALAGFVMGQKPNGQEVHPELTTYRCTVAGGCTAATNYIVLDALAHTVHQVDNSYGCGEWGNTPNATVCPTEEACAQNCIQEGISDYSTIGVTTDGAALRVQMIVNDTTVSPRIYLLDETEQNYEMVKLTGAEFTFDVDVTKLPCGMNSALYLSEMLVDGGKSDLNTGGAYWGSGYCDAQCYVTPFVNGVGNIDGAGACCSEMDIWEANKRSQQLAPHPCNQTGLYLCQGDECASDGVCDKNGCSWNPYKIGQPDYYGTGESFTVDTNKPFTVVTQFPADDAGNLVGIDRIYVQDGTVFYAEQVQKEGLPAVTGITDEYCTAAGAERFMDLGANAGMGDALTRGMVLAISLWWDTATFMQWLDSEAQGAGPCNATEGDPTVIVQVEPFPEVTFSNLKWGELGSTFVTNGTATNGTSARAVRRFASPKLRSMV</sequence>
<dbReference type="GO" id="GO:0030245">
    <property type="term" value="P:cellulose catabolic process"/>
    <property type="evidence" value="ECO:0007669"/>
    <property type="project" value="UniProtKB-KW"/>
</dbReference>
<keyword evidence="6" id="KW-0119">Carbohydrate metabolism</keyword>
<reference evidence="11 12" key="1">
    <citation type="submission" date="2016-07" db="EMBL/GenBank/DDBJ databases">
        <title>Pervasive Adenine N6-methylation of Active Genes in Fungi.</title>
        <authorList>
            <consortium name="DOE Joint Genome Institute"/>
            <person name="Mondo S.J."/>
            <person name="Dannebaum R.O."/>
            <person name="Kuo R.C."/>
            <person name="Labutti K."/>
            <person name="Haridas S."/>
            <person name="Kuo A."/>
            <person name="Salamov A."/>
            <person name="Ahrendt S.R."/>
            <person name="Lipzen A."/>
            <person name="Sullivan W."/>
            <person name="Andreopoulos W.B."/>
            <person name="Clum A."/>
            <person name="Lindquist E."/>
            <person name="Daum C."/>
            <person name="Ramamoorthy G.K."/>
            <person name="Gryganskyi A."/>
            <person name="Culley D."/>
            <person name="Magnuson J.K."/>
            <person name="James T.Y."/>
            <person name="O'Malley M.A."/>
            <person name="Stajich J.E."/>
            <person name="Spatafora J.W."/>
            <person name="Visel A."/>
            <person name="Grigoriev I.V."/>
        </authorList>
    </citation>
    <scope>NUCLEOTIDE SEQUENCE [LARGE SCALE GENOMIC DNA]</scope>
    <source>
        <strain evidence="11 12">CBS 129021</strain>
    </source>
</reference>
<dbReference type="SUPFAM" id="SSF49899">
    <property type="entry name" value="Concanavalin A-like lectins/glucanases"/>
    <property type="match status" value="1"/>
</dbReference>
<evidence type="ECO:0000256" key="4">
    <source>
        <dbReference type="ARBA" id="ARBA00023001"/>
    </source>
</evidence>
<gene>
    <name evidence="11" type="ORF">BCR38DRAFT_389305</name>
</gene>
<evidence type="ECO:0000256" key="10">
    <source>
        <dbReference type="SAM" id="SignalP"/>
    </source>
</evidence>
<comment type="catalytic activity">
    <reaction evidence="1">
        <text>Endohydrolysis of (1-&gt;4)-beta-D-glucosidic linkages in cellulose, lichenin and cereal beta-D-glucans.</text>
        <dbReference type="EC" id="3.2.1.4"/>
    </reaction>
</comment>
<organism evidence="11 12">
    <name type="scientific">Pseudomassariella vexata</name>
    <dbReference type="NCBI Taxonomy" id="1141098"/>
    <lineage>
        <taxon>Eukaryota</taxon>
        <taxon>Fungi</taxon>
        <taxon>Dikarya</taxon>
        <taxon>Ascomycota</taxon>
        <taxon>Pezizomycotina</taxon>
        <taxon>Sordariomycetes</taxon>
        <taxon>Xylariomycetidae</taxon>
        <taxon>Amphisphaeriales</taxon>
        <taxon>Pseudomassariaceae</taxon>
        <taxon>Pseudomassariella</taxon>
    </lineage>
</organism>
<keyword evidence="8 9" id="KW-0624">Polysaccharide degradation</keyword>
<evidence type="ECO:0000256" key="6">
    <source>
        <dbReference type="ARBA" id="ARBA00023277"/>
    </source>
</evidence>
<dbReference type="InterPro" id="IPR037019">
    <property type="entry name" value="Glyco_hydro_7_sf"/>
</dbReference>
<keyword evidence="3 9" id="KW-0378">Hydrolase</keyword>
<name>A0A1Y2E3V0_9PEZI</name>
<dbReference type="InParanoid" id="A0A1Y2E3V0"/>
<dbReference type="Gene3D" id="2.70.100.10">
    <property type="entry name" value="Glycoside hydrolase, family 7, domain"/>
    <property type="match status" value="1"/>
</dbReference>
<dbReference type="CDD" id="cd07999">
    <property type="entry name" value="GH7_CBH_EG"/>
    <property type="match status" value="1"/>
</dbReference>
<dbReference type="GO" id="GO:0008810">
    <property type="term" value="F:cellulase activity"/>
    <property type="evidence" value="ECO:0007669"/>
    <property type="project" value="UniProtKB-EC"/>
</dbReference>
<feature type="chain" id="PRO_5012011105" description="Glucanase" evidence="10">
    <location>
        <begin position="19"/>
        <end position="441"/>
    </location>
</feature>
<feature type="signal peptide" evidence="10">
    <location>
        <begin position="1"/>
        <end position="18"/>
    </location>
</feature>
<accession>A0A1Y2E3V0</accession>
<evidence type="ECO:0000256" key="3">
    <source>
        <dbReference type="ARBA" id="ARBA00022801"/>
    </source>
</evidence>
<dbReference type="STRING" id="1141098.A0A1Y2E3V0"/>
<evidence type="ECO:0000256" key="2">
    <source>
        <dbReference type="ARBA" id="ARBA00006044"/>
    </source>
</evidence>
<evidence type="ECO:0000313" key="12">
    <source>
        <dbReference type="Proteomes" id="UP000193689"/>
    </source>
</evidence>
<evidence type="ECO:0000256" key="5">
    <source>
        <dbReference type="ARBA" id="ARBA00023180"/>
    </source>
</evidence>
<protein>
    <recommendedName>
        <fullName evidence="9">Glucanase</fullName>
        <ecNumber evidence="9">3.2.1.-</ecNumber>
    </recommendedName>
</protein>
<keyword evidence="5" id="KW-0325">Glycoprotein</keyword>
<keyword evidence="4 9" id="KW-0136">Cellulose degradation</keyword>
<evidence type="ECO:0000256" key="7">
    <source>
        <dbReference type="ARBA" id="ARBA00023295"/>
    </source>
</evidence>
<comment type="similarity">
    <text evidence="2 9">Belongs to the glycosyl hydrolase 7 (cellulase C) family.</text>
</comment>
<dbReference type="Proteomes" id="UP000193689">
    <property type="component" value="Unassembled WGS sequence"/>
</dbReference>
<evidence type="ECO:0000256" key="8">
    <source>
        <dbReference type="ARBA" id="ARBA00023326"/>
    </source>
</evidence>
<evidence type="ECO:0000256" key="1">
    <source>
        <dbReference type="ARBA" id="ARBA00000966"/>
    </source>
</evidence>
<comment type="caution">
    <text evidence="11">The sequence shown here is derived from an EMBL/GenBank/DDBJ whole genome shotgun (WGS) entry which is preliminary data.</text>
</comment>
<dbReference type="InterPro" id="IPR013320">
    <property type="entry name" value="ConA-like_dom_sf"/>
</dbReference>
<dbReference type="RefSeq" id="XP_040716988.1">
    <property type="nucleotide sequence ID" value="XM_040857541.1"/>
</dbReference>
<dbReference type="PRINTS" id="PR00734">
    <property type="entry name" value="GLHYDRLASE7"/>
</dbReference>
<dbReference type="GeneID" id="63773753"/>
<evidence type="ECO:0000313" key="11">
    <source>
        <dbReference type="EMBL" id="ORY66024.1"/>
    </source>
</evidence>
<dbReference type="Pfam" id="PF00840">
    <property type="entry name" value="Glyco_hydro_7"/>
    <property type="match status" value="1"/>
</dbReference>
<dbReference type="PANTHER" id="PTHR33753">
    <property type="entry name" value="1,4-BETA-D-GLUCAN CELLOBIOHYDROLASE B"/>
    <property type="match status" value="1"/>
</dbReference>
<keyword evidence="10" id="KW-0732">Signal</keyword>
<dbReference type="InterPro" id="IPR001722">
    <property type="entry name" value="Glyco_hydro_7"/>
</dbReference>
<dbReference type="EC" id="3.2.1.-" evidence="9"/>
<dbReference type="AlphaFoldDB" id="A0A1Y2E3V0"/>
<dbReference type="EMBL" id="MCFJ01000005">
    <property type="protein sequence ID" value="ORY66024.1"/>
    <property type="molecule type" value="Genomic_DNA"/>
</dbReference>
<keyword evidence="7 9" id="KW-0326">Glycosidase</keyword>
<proteinExistence type="inferred from homology"/>
<dbReference type="PANTHER" id="PTHR33753:SF1">
    <property type="entry name" value="ENDO-BETA-1,4-GLUCANASE CELB"/>
    <property type="match status" value="1"/>
</dbReference>
<evidence type="ECO:0000256" key="9">
    <source>
        <dbReference type="RuleBase" id="RU361164"/>
    </source>
</evidence>
<dbReference type="OrthoDB" id="412382at2759"/>
<keyword evidence="12" id="KW-1185">Reference proteome</keyword>